<dbReference type="EMBL" id="FIZY01000079">
    <property type="protein sequence ID" value="CZF86728.1"/>
    <property type="molecule type" value="Genomic_DNA"/>
</dbReference>
<keyword evidence="3" id="KW-1185">Reference proteome</keyword>
<feature type="transmembrane region" description="Helical" evidence="1">
    <location>
        <begin position="72"/>
        <end position="93"/>
    </location>
</feature>
<keyword evidence="1" id="KW-0472">Membrane</keyword>
<dbReference type="Pfam" id="PF11810">
    <property type="entry name" value="DUF3332"/>
    <property type="match status" value="1"/>
</dbReference>
<reference evidence="3" key="1">
    <citation type="submission" date="2016-02" db="EMBL/GenBank/DDBJ databases">
        <authorList>
            <person name="Rodrigo-Torres Lidia"/>
            <person name="Arahal R.David."/>
        </authorList>
    </citation>
    <scope>NUCLEOTIDE SEQUENCE [LARGE SCALE GENOMIC DNA]</scope>
    <source>
        <strain evidence="3">CECT 8713</strain>
    </source>
</reference>
<keyword evidence="1" id="KW-0812">Transmembrane</keyword>
<name>A0A128FIW9_9GAMM</name>
<gene>
    <name evidence="2" type="ORF">GMA8713_04767</name>
</gene>
<evidence type="ECO:0000256" key="1">
    <source>
        <dbReference type="SAM" id="Phobius"/>
    </source>
</evidence>
<organism evidence="2 3">
    <name type="scientific">Grimontia marina</name>
    <dbReference type="NCBI Taxonomy" id="646534"/>
    <lineage>
        <taxon>Bacteria</taxon>
        <taxon>Pseudomonadati</taxon>
        <taxon>Pseudomonadota</taxon>
        <taxon>Gammaproteobacteria</taxon>
        <taxon>Vibrionales</taxon>
        <taxon>Vibrionaceae</taxon>
        <taxon>Grimontia</taxon>
    </lineage>
</organism>
<dbReference type="Proteomes" id="UP000073601">
    <property type="component" value="Unassembled WGS sequence"/>
</dbReference>
<evidence type="ECO:0000313" key="2">
    <source>
        <dbReference type="EMBL" id="CZF86728.1"/>
    </source>
</evidence>
<dbReference type="InterPro" id="IPR021768">
    <property type="entry name" value="DUF3332"/>
</dbReference>
<protein>
    <recommendedName>
        <fullName evidence="4">DUF3332 domain-containing protein</fullName>
    </recommendedName>
</protein>
<keyword evidence="1" id="KW-1133">Transmembrane helix</keyword>
<evidence type="ECO:0000313" key="3">
    <source>
        <dbReference type="Proteomes" id="UP000073601"/>
    </source>
</evidence>
<accession>A0A128FIW9</accession>
<proteinExistence type="predicted"/>
<sequence>MGEIHSFNENSRIRSAVNDELTALTLPLQTPVNQLLPEQIGRGIWPLFFVKIHCILRRLFKLTVCKTMKKFAIKAVAAAVLTVSLSGCIGQMATSGAVMKLNLSAVDNRYARAGLYVLMSPVYGVAAAADLFIFNSIEFWTGTNPISGKSPAVADTPMSAVIKINQKLDKDLTTAPIKISSADVKQVNDKSLEMSVAYADGTTQILRGEKEGEMVNFFLDDEFITAVSVEELNQYAVNRV</sequence>
<dbReference type="AlphaFoldDB" id="A0A128FIW9"/>
<feature type="transmembrane region" description="Helical" evidence="1">
    <location>
        <begin position="113"/>
        <end position="134"/>
    </location>
</feature>
<evidence type="ECO:0008006" key="4">
    <source>
        <dbReference type="Google" id="ProtNLM"/>
    </source>
</evidence>